<dbReference type="EMBL" id="VBQZ03000182">
    <property type="protein sequence ID" value="MXQ97182.1"/>
    <property type="molecule type" value="Genomic_DNA"/>
</dbReference>
<proteinExistence type="predicted"/>
<gene>
    <name evidence="2" type="ORF">E5288_WYG017811</name>
</gene>
<sequence length="123" mass="13741">MRANKEVAEGHELVGSGFHKEAWVRERTVTWKGSGEMGISEIAGTLSLTLMVIADPQPDPHPDTDSEMYTHPHSELVPDLLFCHPDSNSLTDPDLNVYPDPDPNTYPDLRHDPKAHCHCDFDP</sequence>
<feature type="region of interest" description="Disordered" evidence="1">
    <location>
        <begin position="91"/>
        <end position="112"/>
    </location>
</feature>
<dbReference type="Proteomes" id="UP000322234">
    <property type="component" value="Unassembled WGS sequence"/>
</dbReference>
<protein>
    <submittedName>
        <fullName evidence="2">Uncharacterized protein</fullName>
    </submittedName>
</protein>
<reference evidence="2" key="1">
    <citation type="submission" date="2019-10" db="EMBL/GenBank/DDBJ databases">
        <title>The sequence and de novo assembly of the wild yak genome.</title>
        <authorList>
            <person name="Liu Y."/>
        </authorList>
    </citation>
    <scope>NUCLEOTIDE SEQUENCE [LARGE SCALE GENOMIC DNA]</scope>
    <source>
        <strain evidence="2">WY2019</strain>
    </source>
</reference>
<dbReference type="AlphaFoldDB" id="A0A6B0S5C7"/>
<evidence type="ECO:0000313" key="2">
    <source>
        <dbReference type="EMBL" id="MXQ97182.1"/>
    </source>
</evidence>
<keyword evidence="3" id="KW-1185">Reference proteome</keyword>
<comment type="caution">
    <text evidence="2">The sequence shown here is derived from an EMBL/GenBank/DDBJ whole genome shotgun (WGS) entry which is preliminary data.</text>
</comment>
<evidence type="ECO:0000256" key="1">
    <source>
        <dbReference type="SAM" id="MobiDB-lite"/>
    </source>
</evidence>
<organism evidence="2 3">
    <name type="scientific">Bos mutus</name>
    <name type="common">wild yak</name>
    <dbReference type="NCBI Taxonomy" id="72004"/>
    <lineage>
        <taxon>Eukaryota</taxon>
        <taxon>Metazoa</taxon>
        <taxon>Chordata</taxon>
        <taxon>Craniata</taxon>
        <taxon>Vertebrata</taxon>
        <taxon>Euteleostomi</taxon>
        <taxon>Mammalia</taxon>
        <taxon>Eutheria</taxon>
        <taxon>Laurasiatheria</taxon>
        <taxon>Artiodactyla</taxon>
        <taxon>Ruminantia</taxon>
        <taxon>Pecora</taxon>
        <taxon>Bovidae</taxon>
        <taxon>Bovinae</taxon>
        <taxon>Bos</taxon>
    </lineage>
</organism>
<accession>A0A6B0S5C7</accession>
<evidence type="ECO:0000313" key="3">
    <source>
        <dbReference type="Proteomes" id="UP000322234"/>
    </source>
</evidence>
<name>A0A6B0S5C7_9CETA</name>